<dbReference type="GO" id="GO:0015123">
    <property type="term" value="F:acetate transmembrane transporter activity"/>
    <property type="evidence" value="ECO:0007669"/>
    <property type="project" value="TreeGrafter"/>
</dbReference>
<accession>A0AAD7MKP4</accession>
<feature type="transmembrane region" description="Helical" evidence="6">
    <location>
        <begin position="68"/>
        <end position="87"/>
    </location>
</feature>
<dbReference type="AlphaFoldDB" id="A0AAD7MKP4"/>
<dbReference type="GO" id="GO:0005886">
    <property type="term" value="C:plasma membrane"/>
    <property type="evidence" value="ECO:0007669"/>
    <property type="project" value="TreeGrafter"/>
</dbReference>
<feature type="transmembrane region" description="Helical" evidence="6">
    <location>
        <begin position="107"/>
        <end position="124"/>
    </location>
</feature>
<dbReference type="Proteomes" id="UP001215598">
    <property type="component" value="Unassembled WGS sequence"/>
</dbReference>
<evidence type="ECO:0000256" key="2">
    <source>
        <dbReference type="ARBA" id="ARBA00005587"/>
    </source>
</evidence>
<keyword evidence="3 6" id="KW-0812">Transmembrane</keyword>
<evidence type="ECO:0000256" key="3">
    <source>
        <dbReference type="ARBA" id="ARBA00022692"/>
    </source>
</evidence>
<keyword evidence="8" id="KW-1185">Reference proteome</keyword>
<evidence type="ECO:0000256" key="1">
    <source>
        <dbReference type="ARBA" id="ARBA00004141"/>
    </source>
</evidence>
<dbReference type="PROSITE" id="PS01114">
    <property type="entry name" value="GPR1_FUN34_YAAH"/>
    <property type="match status" value="1"/>
</dbReference>
<sequence>MGSSSPEKGHASRHEIYREQREMDTNEGPAHPSGISNPAPLGLISFASTTFIVSMYNVNVRGITTTNVVVGMGIFTGGFTQFIAGMWEFPRGNVFGATAFSTYGAFWMAYATIFIPGSGILAAYDDPNELASALGIFLIAWFLVTLFFLNISFVLLLSSASVVFACLAAAEFSQNPRVTKAGGIFGIITAFLAYYIALSEMMAAERRRLLKLPTGNL</sequence>
<proteinExistence type="inferred from homology"/>
<dbReference type="InterPro" id="IPR047622">
    <property type="entry name" value="GPR1_FUN34_YAAH"/>
</dbReference>
<reference evidence="7" key="1">
    <citation type="submission" date="2023-03" db="EMBL/GenBank/DDBJ databases">
        <title>Massive genome expansion in bonnet fungi (Mycena s.s.) driven by repeated elements and novel gene families across ecological guilds.</title>
        <authorList>
            <consortium name="Lawrence Berkeley National Laboratory"/>
            <person name="Harder C.B."/>
            <person name="Miyauchi S."/>
            <person name="Viragh M."/>
            <person name="Kuo A."/>
            <person name="Thoen E."/>
            <person name="Andreopoulos B."/>
            <person name="Lu D."/>
            <person name="Skrede I."/>
            <person name="Drula E."/>
            <person name="Henrissat B."/>
            <person name="Morin E."/>
            <person name="Kohler A."/>
            <person name="Barry K."/>
            <person name="LaButti K."/>
            <person name="Morin E."/>
            <person name="Salamov A."/>
            <person name="Lipzen A."/>
            <person name="Mereny Z."/>
            <person name="Hegedus B."/>
            <person name="Baldrian P."/>
            <person name="Stursova M."/>
            <person name="Weitz H."/>
            <person name="Taylor A."/>
            <person name="Grigoriev I.V."/>
            <person name="Nagy L.G."/>
            <person name="Martin F."/>
            <person name="Kauserud H."/>
        </authorList>
    </citation>
    <scope>NUCLEOTIDE SEQUENCE</scope>
    <source>
        <strain evidence="7">CBHHK182m</strain>
    </source>
</reference>
<dbReference type="InterPro" id="IPR051633">
    <property type="entry name" value="AceTr"/>
</dbReference>
<comment type="caution">
    <text evidence="7">The sequence shown here is derived from an EMBL/GenBank/DDBJ whole genome shotgun (WGS) entry which is preliminary data.</text>
</comment>
<dbReference type="PANTHER" id="PTHR31123">
    <property type="entry name" value="ACCUMULATION OF DYADS PROTEIN 2-RELATED"/>
    <property type="match status" value="1"/>
</dbReference>
<dbReference type="Pfam" id="PF01184">
    <property type="entry name" value="Gpr1_Fun34_YaaH"/>
    <property type="match status" value="1"/>
</dbReference>
<protein>
    <submittedName>
        <fullName evidence="7">Gpr1 family protein</fullName>
    </submittedName>
</protein>
<comment type="subcellular location">
    <subcellularLocation>
        <location evidence="1">Membrane</location>
        <topology evidence="1">Multi-pass membrane protein</topology>
    </subcellularLocation>
</comment>
<name>A0AAD7MKP4_9AGAR</name>
<comment type="similarity">
    <text evidence="2">Belongs to the acetate uptake transporter (AceTr) (TC 2.A.96) family.</text>
</comment>
<organism evidence="7 8">
    <name type="scientific">Mycena metata</name>
    <dbReference type="NCBI Taxonomy" id="1033252"/>
    <lineage>
        <taxon>Eukaryota</taxon>
        <taxon>Fungi</taxon>
        <taxon>Dikarya</taxon>
        <taxon>Basidiomycota</taxon>
        <taxon>Agaricomycotina</taxon>
        <taxon>Agaricomycetes</taxon>
        <taxon>Agaricomycetidae</taxon>
        <taxon>Agaricales</taxon>
        <taxon>Marasmiineae</taxon>
        <taxon>Mycenaceae</taxon>
        <taxon>Mycena</taxon>
    </lineage>
</organism>
<dbReference type="PANTHER" id="PTHR31123:SF1">
    <property type="entry name" value="ACCUMULATION OF DYADS PROTEIN 2-RELATED"/>
    <property type="match status" value="1"/>
</dbReference>
<evidence type="ECO:0000313" key="8">
    <source>
        <dbReference type="Proteomes" id="UP001215598"/>
    </source>
</evidence>
<keyword evidence="4 6" id="KW-1133">Transmembrane helix</keyword>
<feature type="transmembrane region" description="Helical" evidence="6">
    <location>
        <begin position="136"/>
        <end position="158"/>
    </location>
</feature>
<dbReference type="InterPro" id="IPR000791">
    <property type="entry name" value="Gpr1/Fun34/SatP-like"/>
</dbReference>
<keyword evidence="5 6" id="KW-0472">Membrane</keyword>
<gene>
    <name evidence="7" type="ORF">B0H16DRAFT_1738020</name>
</gene>
<evidence type="ECO:0000256" key="5">
    <source>
        <dbReference type="ARBA" id="ARBA00023136"/>
    </source>
</evidence>
<evidence type="ECO:0000313" key="7">
    <source>
        <dbReference type="EMBL" id="KAJ7721885.1"/>
    </source>
</evidence>
<feature type="transmembrane region" description="Helical" evidence="6">
    <location>
        <begin position="178"/>
        <end position="198"/>
    </location>
</feature>
<dbReference type="NCBIfam" id="NF038013">
    <property type="entry name" value="AceTr_1"/>
    <property type="match status" value="1"/>
</dbReference>
<feature type="transmembrane region" description="Helical" evidence="6">
    <location>
        <begin position="39"/>
        <end position="56"/>
    </location>
</feature>
<evidence type="ECO:0000256" key="6">
    <source>
        <dbReference type="SAM" id="Phobius"/>
    </source>
</evidence>
<dbReference type="EMBL" id="JARKIB010000225">
    <property type="protein sequence ID" value="KAJ7721885.1"/>
    <property type="molecule type" value="Genomic_DNA"/>
</dbReference>
<evidence type="ECO:0000256" key="4">
    <source>
        <dbReference type="ARBA" id="ARBA00022989"/>
    </source>
</evidence>